<feature type="transmembrane region" description="Helical" evidence="6">
    <location>
        <begin position="263"/>
        <end position="291"/>
    </location>
</feature>
<organism evidence="7 8">
    <name type="scientific">Lactovum miscens</name>
    <dbReference type="NCBI Taxonomy" id="190387"/>
    <lineage>
        <taxon>Bacteria</taxon>
        <taxon>Bacillati</taxon>
        <taxon>Bacillota</taxon>
        <taxon>Bacilli</taxon>
        <taxon>Lactobacillales</taxon>
        <taxon>Streptococcaceae</taxon>
        <taxon>Lactovum</taxon>
    </lineage>
</organism>
<keyword evidence="3 6" id="KW-0812">Transmembrane</keyword>
<sequence length="407" mass="43557">MKNDKLMSPFAVFLLGINSIIGSGIFLLAGKIYKDAGTLSLLAIILASLSILVISFSYANMARIYPENGGAFVYAKDTFGLFAGYIVGMGVWIQSTVTLAAEVAALMTAGQMLDNKLPVKELGLGLILALGLVSYFGSGIISKLDNLTSIVKIAIVLLFVFGTIWFTHKVNFSNVAFTGGINGFLAAYGAVFFFFPGFAFLPVNAEKMRNPRRTLPIMLVAVILTCMGVYVAIHAITIGVLGSTLPNYAVPAAIAFEKLFGNLGLPVIIVGICISILGVIITATFNAPVILASLAKDHEDVPSIVAQENKFGAATLAILLTIFTAAILFSIGNFVFLSGLTVFMSFVQYLSTGISNIKEKFFKVGLATILLSIILLFSFNLQVLEFGFGILIILSFIYFVIKLLQAI</sequence>
<dbReference type="InterPro" id="IPR002293">
    <property type="entry name" value="AA/rel_permease1"/>
</dbReference>
<comment type="subcellular location">
    <subcellularLocation>
        <location evidence="1">Cell membrane</location>
        <topology evidence="1">Multi-pass membrane protein</topology>
    </subcellularLocation>
</comment>
<feature type="transmembrane region" description="Helical" evidence="6">
    <location>
        <begin position="215"/>
        <end position="243"/>
    </location>
</feature>
<dbReference type="EMBL" id="JACHHV010000017">
    <property type="protein sequence ID" value="MBB5888226.1"/>
    <property type="molecule type" value="Genomic_DNA"/>
</dbReference>
<dbReference type="Proteomes" id="UP000562464">
    <property type="component" value="Unassembled WGS sequence"/>
</dbReference>
<protein>
    <submittedName>
        <fullName evidence="7">Amino acid transporter</fullName>
    </submittedName>
</protein>
<evidence type="ECO:0000256" key="2">
    <source>
        <dbReference type="ARBA" id="ARBA00022475"/>
    </source>
</evidence>
<dbReference type="Pfam" id="PF13520">
    <property type="entry name" value="AA_permease_2"/>
    <property type="match status" value="1"/>
</dbReference>
<dbReference type="RefSeq" id="WP_183540100.1">
    <property type="nucleotide sequence ID" value="NZ_JACHHV010000017.1"/>
</dbReference>
<proteinExistence type="predicted"/>
<feature type="transmembrane region" description="Helical" evidence="6">
    <location>
        <begin position="39"/>
        <end position="59"/>
    </location>
</feature>
<keyword evidence="4 6" id="KW-1133">Transmembrane helix</keyword>
<dbReference type="PIRSF" id="PIRSF006060">
    <property type="entry name" value="AA_transporter"/>
    <property type="match status" value="1"/>
</dbReference>
<feature type="transmembrane region" description="Helical" evidence="6">
    <location>
        <begin position="122"/>
        <end position="142"/>
    </location>
</feature>
<feature type="transmembrane region" description="Helical" evidence="6">
    <location>
        <begin position="180"/>
        <end position="203"/>
    </location>
</feature>
<evidence type="ECO:0000313" key="7">
    <source>
        <dbReference type="EMBL" id="MBB5888226.1"/>
    </source>
</evidence>
<evidence type="ECO:0000256" key="5">
    <source>
        <dbReference type="ARBA" id="ARBA00023136"/>
    </source>
</evidence>
<keyword evidence="5 6" id="KW-0472">Membrane</keyword>
<evidence type="ECO:0000256" key="3">
    <source>
        <dbReference type="ARBA" id="ARBA00022692"/>
    </source>
</evidence>
<accession>A0A841C2N7</accession>
<feature type="transmembrane region" description="Helical" evidence="6">
    <location>
        <begin position="386"/>
        <end position="404"/>
    </location>
</feature>
<dbReference type="Gene3D" id="1.20.1740.10">
    <property type="entry name" value="Amino acid/polyamine transporter I"/>
    <property type="match status" value="1"/>
</dbReference>
<dbReference type="GO" id="GO:0005886">
    <property type="term" value="C:plasma membrane"/>
    <property type="evidence" value="ECO:0007669"/>
    <property type="project" value="UniProtKB-SubCell"/>
</dbReference>
<name>A0A841C2N7_9LACT</name>
<feature type="transmembrane region" description="Helical" evidence="6">
    <location>
        <begin position="311"/>
        <end position="329"/>
    </location>
</feature>
<feature type="transmembrane region" description="Helical" evidence="6">
    <location>
        <begin position="71"/>
        <end position="93"/>
    </location>
</feature>
<evidence type="ECO:0000256" key="1">
    <source>
        <dbReference type="ARBA" id="ARBA00004651"/>
    </source>
</evidence>
<evidence type="ECO:0000256" key="6">
    <source>
        <dbReference type="SAM" id="Phobius"/>
    </source>
</evidence>
<dbReference type="InterPro" id="IPR050367">
    <property type="entry name" value="APC_superfamily"/>
</dbReference>
<feature type="transmembrane region" description="Helical" evidence="6">
    <location>
        <begin position="12"/>
        <end position="33"/>
    </location>
</feature>
<dbReference type="AlphaFoldDB" id="A0A841C2N7"/>
<feature type="transmembrane region" description="Helical" evidence="6">
    <location>
        <begin position="149"/>
        <end position="168"/>
    </location>
</feature>
<dbReference type="GO" id="GO:0022857">
    <property type="term" value="F:transmembrane transporter activity"/>
    <property type="evidence" value="ECO:0007669"/>
    <property type="project" value="InterPro"/>
</dbReference>
<keyword evidence="2" id="KW-1003">Cell membrane</keyword>
<dbReference type="PANTHER" id="PTHR42770:SF7">
    <property type="entry name" value="MEMBRANE PROTEIN"/>
    <property type="match status" value="1"/>
</dbReference>
<dbReference type="PANTHER" id="PTHR42770">
    <property type="entry name" value="AMINO ACID TRANSPORTER-RELATED"/>
    <property type="match status" value="1"/>
</dbReference>
<keyword evidence="8" id="KW-1185">Reference proteome</keyword>
<evidence type="ECO:0000313" key="8">
    <source>
        <dbReference type="Proteomes" id="UP000562464"/>
    </source>
</evidence>
<comment type="caution">
    <text evidence="7">The sequence shown here is derived from an EMBL/GenBank/DDBJ whole genome shotgun (WGS) entry which is preliminary data.</text>
</comment>
<evidence type="ECO:0000256" key="4">
    <source>
        <dbReference type="ARBA" id="ARBA00022989"/>
    </source>
</evidence>
<feature type="transmembrane region" description="Helical" evidence="6">
    <location>
        <begin position="361"/>
        <end position="380"/>
    </location>
</feature>
<reference evidence="7 8" key="1">
    <citation type="submission" date="2020-08" db="EMBL/GenBank/DDBJ databases">
        <title>Genomic Encyclopedia of Type Strains, Phase IV (KMG-IV): sequencing the most valuable type-strain genomes for metagenomic binning, comparative biology and taxonomic classification.</title>
        <authorList>
            <person name="Goeker M."/>
        </authorList>
    </citation>
    <scope>NUCLEOTIDE SEQUENCE [LARGE SCALE GENOMIC DNA]</scope>
    <source>
        <strain evidence="7 8">DSM 14925</strain>
    </source>
</reference>
<gene>
    <name evidence="7" type="ORF">HNQ37_001118</name>
</gene>